<reference evidence="2 3" key="1">
    <citation type="journal article" date="2016" name="Int. J. Syst. Evol. Microbiol.">
        <title>Tessaracoccus flavus sp. nov., isolated from the drainage system of a lindane-producing factory.</title>
        <authorList>
            <person name="Kumari R."/>
            <person name="Singh P."/>
            <person name="Schumann P."/>
            <person name="Lal R."/>
        </authorList>
    </citation>
    <scope>NUCLEOTIDE SEQUENCE [LARGE SCALE GENOMIC DNA]</scope>
    <source>
        <strain evidence="2 3">RP1T</strain>
    </source>
</reference>
<dbReference type="STRING" id="1610493.RPIT_02940"/>
<dbReference type="SUPFAM" id="SSF46785">
    <property type="entry name" value="Winged helix' DNA-binding domain"/>
    <property type="match status" value="1"/>
</dbReference>
<dbReference type="InterPro" id="IPR043129">
    <property type="entry name" value="ATPase_NBD"/>
</dbReference>
<dbReference type="InterPro" id="IPR000600">
    <property type="entry name" value="ROK"/>
</dbReference>
<dbReference type="PANTHER" id="PTHR18964">
    <property type="entry name" value="ROK (REPRESSOR, ORF, KINASE) FAMILY"/>
    <property type="match status" value="1"/>
</dbReference>
<accession>A0A1Q2CCQ5</accession>
<evidence type="ECO:0000313" key="3">
    <source>
        <dbReference type="Proteomes" id="UP000188324"/>
    </source>
</evidence>
<dbReference type="AlphaFoldDB" id="A0A1Q2CCQ5"/>
<keyword evidence="3" id="KW-1185">Reference proteome</keyword>
<dbReference type="InterPro" id="IPR036388">
    <property type="entry name" value="WH-like_DNA-bd_sf"/>
</dbReference>
<dbReference type="KEGG" id="tfl:RPIT_02940"/>
<protein>
    <submittedName>
        <fullName evidence="2">Uncharacterized protein</fullName>
    </submittedName>
</protein>
<evidence type="ECO:0000256" key="1">
    <source>
        <dbReference type="ARBA" id="ARBA00006479"/>
    </source>
</evidence>
<gene>
    <name evidence="2" type="ORF">RPIT_02940</name>
</gene>
<evidence type="ECO:0000313" key="2">
    <source>
        <dbReference type="EMBL" id="AQP43898.1"/>
    </source>
</evidence>
<dbReference type="InterPro" id="IPR036390">
    <property type="entry name" value="WH_DNA-bd_sf"/>
</dbReference>
<dbReference type="Proteomes" id="UP000188324">
    <property type="component" value="Chromosome"/>
</dbReference>
<dbReference type="Gene3D" id="3.30.420.40">
    <property type="match status" value="2"/>
</dbReference>
<dbReference type="Pfam" id="PF00480">
    <property type="entry name" value="ROK"/>
    <property type="match status" value="1"/>
</dbReference>
<organism evidence="2 3">
    <name type="scientific">Tessaracoccus flavus</name>
    <dbReference type="NCBI Taxonomy" id="1610493"/>
    <lineage>
        <taxon>Bacteria</taxon>
        <taxon>Bacillati</taxon>
        <taxon>Actinomycetota</taxon>
        <taxon>Actinomycetes</taxon>
        <taxon>Propionibacteriales</taxon>
        <taxon>Propionibacteriaceae</taxon>
        <taxon>Tessaracoccus</taxon>
    </lineage>
</organism>
<dbReference type="OrthoDB" id="3189808at2"/>
<comment type="similarity">
    <text evidence="1">Belongs to the ROK (NagC/XylR) family.</text>
</comment>
<proteinExistence type="inferred from homology"/>
<dbReference type="SUPFAM" id="SSF53067">
    <property type="entry name" value="Actin-like ATPase domain"/>
    <property type="match status" value="1"/>
</dbReference>
<dbReference type="PANTHER" id="PTHR18964:SF173">
    <property type="entry name" value="GLUCOKINASE"/>
    <property type="match status" value="1"/>
</dbReference>
<sequence>MIIPSDEPVPARDRTRERLYYLIRSGAATSRSALVEATGLSRSTVNSAVTGLIRTGRVVEAGEEPKGVGSGSGRPATTLRAAPGEAIVGAIDFGHDRIAVALGDGTGQCIAEDSVDTDVDLRAHEAMDQACELLIGLAGTLGIGAPSAVAAGIPGPLDSRTGLVCSATILSSWVGLNPAEELSRRLGTAAHAENDALLGALGEQRLGAGRGHSNVFYIRATAGLGAGLILDGRLYRGATGIAGEIGHTAVPGGGGGEPCRCGRRGCLETVVSVGAVLQRIRHSHPGVAPDEITVSQPADAVTARIMAEVGATLGDALAMFCNLLNPSVLVLGGELGASGPSFVDSVRMSLLREAQPATGAGLDVVPAGLGVRAELVGALQAAAELVR</sequence>
<dbReference type="Gene3D" id="1.10.10.10">
    <property type="entry name" value="Winged helix-like DNA-binding domain superfamily/Winged helix DNA-binding domain"/>
    <property type="match status" value="1"/>
</dbReference>
<dbReference type="RefSeq" id="WP_077340449.1">
    <property type="nucleotide sequence ID" value="NZ_CP019605.1"/>
</dbReference>
<dbReference type="EMBL" id="CP019605">
    <property type="protein sequence ID" value="AQP43898.1"/>
    <property type="molecule type" value="Genomic_DNA"/>
</dbReference>
<name>A0A1Q2CCQ5_9ACTN</name>